<dbReference type="PANTHER" id="PTHR42701">
    <property type="entry name" value="IMIDAZOLE GLYCEROL PHOSPHATE SYNTHASE SUBUNIT HISH"/>
    <property type="match status" value="1"/>
</dbReference>
<comment type="catalytic activity">
    <reaction evidence="8 10">
        <text>5-[(5-phospho-1-deoxy-D-ribulos-1-ylimino)methylamino]-1-(5-phospho-beta-D-ribosyl)imidazole-4-carboxamide + L-glutamine = D-erythro-1-(imidazol-4-yl)glycerol 3-phosphate + 5-amino-1-(5-phospho-beta-D-ribosyl)imidazole-4-carboxamide + L-glutamate + H(+)</text>
        <dbReference type="Rhea" id="RHEA:24793"/>
        <dbReference type="ChEBI" id="CHEBI:15378"/>
        <dbReference type="ChEBI" id="CHEBI:29985"/>
        <dbReference type="ChEBI" id="CHEBI:58278"/>
        <dbReference type="ChEBI" id="CHEBI:58359"/>
        <dbReference type="ChEBI" id="CHEBI:58475"/>
        <dbReference type="ChEBI" id="CHEBI:58525"/>
        <dbReference type="EC" id="4.3.2.10"/>
    </reaction>
</comment>
<proteinExistence type="inferred from homology"/>
<keyword evidence="6 10" id="KW-0368">Histidine biosynthesis</keyword>
<dbReference type="PIRSF" id="PIRSF000495">
    <property type="entry name" value="Amidotransf_hisH"/>
    <property type="match status" value="1"/>
</dbReference>
<dbReference type="Proteomes" id="UP000315673">
    <property type="component" value="Chromosome"/>
</dbReference>
<dbReference type="Gene3D" id="3.40.50.880">
    <property type="match status" value="1"/>
</dbReference>
<evidence type="ECO:0000256" key="7">
    <source>
        <dbReference type="ARBA" id="ARBA00023239"/>
    </source>
</evidence>
<dbReference type="SUPFAM" id="SSF52317">
    <property type="entry name" value="Class I glutamine amidotransferase-like"/>
    <property type="match status" value="1"/>
</dbReference>
<feature type="active site" evidence="10 11">
    <location>
        <position position="188"/>
    </location>
</feature>
<dbReference type="GO" id="GO:0016829">
    <property type="term" value="F:lyase activity"/>
    <property type="evidence" value="ECO:0007669"/>
    <property type="project" value="UniProtKB-KW"/>
</dbReference>
<evidence type="ECO:0000313" key="13">
    <source>
        <dbReference type="EMBL" id="QDZ06944.1"/>
    </source>
</evidence>
<dbReference type="AlphaFoldDB" id="A0A5B8LH55"/>
<dbReference type="UniPathway" id="UPA00031">
    <property type="reaction ID" value="UER00010"/>
</dbReference>
<evidence type="ECO:0000256" key="4">
    <source>
        <dbReference type="ARBA" id="ARBA00022801"/>
    </source>
</evidence>
<keyword evidence="14" id="KW-1185">Reference proteome</keyword>
<comment type="subcellular location">
    <subcellularLocation>
        <location evidence="10">Cytoplasm</location>
    </subcellularLocation>
</comment>
<dbReference type="OrthoDB" id="9807137at2"/>
<evidence type="ECO:0000256" key="2">
    <source>
        <dbReference type="ARBA" id="ARBA00011152"/>
    </source>
</evidence>
<dbReference type="EMBL" id="CP042306">
    <property type="protein sequence ID" value="QDZ06944.1"/>
    <property type="molecule type" value="Genomic_DNA"/>
</dbReference>
<reference evidence="13 14" key="1">
    <citation type="submission" date="2019-07" db="EMBL/GenBank/DDBJ databases">
        <title>Full genome sequence of Sphingomonas sp. 4R-6-7(HKS19).</title>
        <authorList>
            <person name="Im W.-T."/>
        </authorList>
    </citation>
    <scope>NUCLEOTIDE SEQUENCE [LARGE SCALE GENOMIC DNA]</scope>
    <source>
        <strain evidence="13 14">HKS19</strain>
    </source>
</reference>
<dbReference type="InterPro" id="IPR029062">
    <property type="entry name" value="Class_I_gatase-like"/>
</dbReference>
<evidence type="ECO:0000256" key="1">
    <source>
        <dbReference type="ARBA" id="ARBA00005091"/>
    </source>
</evidence>
<dbReference type="KEGG" id="spai:FPZ24_05165"/>
<dbReference type="EC" id="3.5.1.2" evidence="10"/>
<comment type="pathway">
    <text evidence="1 10">Amino-acid biosynthesis; L-histidine biosynthesis; L-histidine from 5-phospho-alpha-D-ribose 1-diphosphate: step 5/9.</text>
</comment>
<comment type="function">
    <text evidence="10">IGPS catalyzes the conversion of PRFAR and glutamine to IGP, AICAR and glutamate. The HisH subunit catalyzes the hydrolysis of glutamine to glutamate and ammonia as part of the synthesis of IGP and AICAR. The resulting ammonia molecule is channeled to the active site of HisF.</text>
</comment>
<organism evidence="13 14">
    <name type="scientific">Sphingomonas panacisoli</name>
    <dbReference type="NCBI Taxonomy" id="1813879"/>
    <lineage>
        <taxon>Bacteria</taxon>
        <taxon>Pseudomonadati</taxon>
        <taxon>Pseudomonadota</taxon>
        <taxon>Alphaproteobacteria</taxon>
        <taxon>Sphingomonadales</taxon>
        <taxon>Sphingomonadaceae</taxon>
        <taxon>Sphingomonas</taxon>
    </lineage>
</organism>
<dbReference type="GO" id="GO:0000107">
    <property type="term" value="F:imidazoleglycerol-phosphate synthase activity"/>
    <property type="evidence" value="ECO:0007669"/>
    <property type="project" value="UniProtKB-UniRule"/>
</dbReference>
<comment type="catalytic activity">
    <reaction evidence="9 10">
        <text>L-glutamine + H2O = L-glutamate + NH4(+)</text>
        <dbReference type="Rhea" id="RHEA:15889"/>
        <dbReference type="ChEBI" id="CHEBI:15377"/>
        <dbReference type="ChEBI" id="CHEBI:28938"/>
        <dbReference type="ChEBI" id="CHEBI:29985"/>
        <dbReference type="ChEBI" id="CHEBI:58359"/>
        <dbReference type="EC" id="3.5.1.2"/>
    </reaction>
</comment>
<keyword evidence="7 10" id="KW-0456">Lyase</keyword>
<dbReference type="InterPro" id="IPR017926">
    <property type="entry name" value="GATASE"/>
</dbReference>
<dbReference type="RefSeq" id="WP_146570028.1">
    <property type="nucleotide sequence ID" value="NZ_CP042306.1"/>
</dbReference>
<evidence type="ECO:0000256" key="8">
    <source>
        <dbReference type="ARBA" id="ARBA00047838"/>
    </source>
</evidence>
<feature type="domain" description="Glutamine amidotransferase" evidence="12">
    <location>
        <begin position="4"/>
        <end position="201"/>
    </location>
</feature>
<dbReference type="CDD" id="cd01748">
    <property type="entry name" value="GATase1_IGP_Synthase"/>
    <property type="match status" value="1"/>
</dbReference>
<keyword evidence="4 10" id="KW-0378">Hydrolase</keyword>
<evidence type="ECO:0000256" key="5">
    <source>
        <dbReference type="ARBA" id="ARBA00022962"/>
    </source>
</evidence>
<dbReference type="HAMAP" id="MF_00278">
    <property type="entry name" value="HisH"/>
    <property type="match status" value="1"/>
</dbReference>
<dbReference type="GO" id="GO:0000105">
    <property type="term" value="P:L-histidine biosynthetic process"/>
    <property type="evidence" value="ECO:0007669"/>
    <property type="project" value="UniProtKB-UniRule"/>
</dbReference>
<comment type="subunit">
    <text evidence="2 10">Heterodimer of HisH and HisF.</text>
</comment>
<dbReference type="Pfam" id="PF00117">
    <property type="entry name" value="GATase"/>
    <property type="match status" value="1"/>
</dbReference>
<accession>A0A5B8LH55</accession>
<dbReference type="PROSITE" id="PS51273">
    <property type="entry name" value="GATASE_TYPE_1"/>
    <property type="match status" value="1"/>
</dbReference>
<evidence type="ECO:0000256" key="11">
    <source>
        <dbReference type="PIRSR" id="PIRSR000495-1"/>
    </source>
</evidence>
<evidence type="ECO:0000256" key="10">
    <source>
        <dbReference type="HAMAP-Rule" id="MF_00278"/>
    </source>
</evidence>
<protein>
    <recommendedName>
        <fullName evidence="10">Imidazole glycerol phosphate synthase subunit HisH</fullName>
        <ecNumber evidence="10">4.3.2.10</ecNumber>
    </recommendedName>
    <alternativeName>
        <fullName evidence="10">IGP synthase glutaminase subunit</fullName>
        <ecNumber evidence="10">3.5.1.2</ecNumber>
    </alternativeName>
    <alternativeName>
        <fullName evidence="10">IGP synthase subunit HisH</fullName>
    </alternativeName>
    <alternativeName>
        <fullName evidence="10">ImGP synthase subunit HisH</fullName>
        <shortName evidence="10">IGPS subunit HisH</shortName>
    </alternativeName>
</protein>
<evidence type="ECO:0000256" key="6">
    <source>
        <dbReference type="ARBA" id="ARBA00023102"/>
    </source>
</evidence>
<feature type="active site" description="Nucleophile" evidence="10 11">
    <location>
        <position position="80"/>
    </location>
</feature>
<dbReference type="InterPro" id="IPR010139">
    <property type="entry name" value="Imidazole-glycPsynth_HisH"/>
</dbReference>
<dbReference type="NCBIfam" id="TIGR01855">
    <property type="entry name" value="IMP_synth_hisH"/>
    <property type="match status" value="1"/>
</dbReference>
<evidence type="ECO:0000259" key="12">
    <source>
        <dbReference type="Pfam" id="PF00117"/>
    </source>
</evidence>
<evidence type="ECO:0000256" key="3">
    <source>
        <dbReference type="ARBA" id="ARBA00022605"/>
    </source>
</evidence>
<dbReference type="EC" id="4.3.2.10" evidence="10"/>
<keyword evidence="5 10" id="KW-0315">Glutamine amidotransferase</keyword>
<evidence type="ECO:0000256" key="9">
    <source>
        <dbReference type="ARBA" id="ARBA00049534"/>
    </source>
</evidence>
<sequence>MIAILDYGLGNIKAFANIYRELNVPFTIATDRDTLLAADRIILPGVGHFDHAMQRLNGSGMRDALDEAVMGQRKPVLGVCVGMQMLARSSEEGGESGLGWIDGAVARIRFPSGTGRGLLPHMGWSSISVSSDVQLLQGLDEALGFYFLHSYRFICDDPTDVIAMADYATPFHCAVRRGNVYGVQFHPEKSHHNGVRLLKNFAEA</sequence>
<dbReference type="GO" id="GO:0004359">
    <property type="term" value="F:glutaminase activity"/>
    <property type="evidence" value="ECO:0007669"/>
    <property type="project" value="UniProtKB-EC"/>
</dbReference>
<keyword evidence="10" id="KW-0963">Cytoplasm</keyword>
<keyword evidence="3 10" id="KW-0028">Amino-acid biosynthesis</keyword>
<evidence type="ECO:0000313" key="14">
    <source>
        <dbReference type="Proteomes" id="UP000315673"/>
    </source>
</evidence>
<feature type="active site" evidence="10 11">
    <location>
        <position position="186"/>
    </location>
</feature>
<dbReference type="PANTHER" id="PTHR42701:SF1">
    <property type="entry name" value="IMIDAZOLE GLYCEROL PHOSPHATE SYNTHASE SUBUNIT HISH"/>
    <property type="match status" value="1"/>
</dbReference>
<name>A0A5B8LH55_9SPHN</name>
<gene>
    <name evidence="10 13" type="primary">hisH</name>
    <name evidence="13" type="ORF">FPZ24_05165</name>
</gene>
<dbReference type="GO" id="GO:0005737">
    <property type="term" value="C:cytoplasm"/>
    <property type="evidence" value="ECO:0007669"/>
    <property type="project" value="UniProtKB-SubCell"/>
</dbReference>